<keyword evidence="3" id="KW-1185">Reference proteome</keyword>
<evidence type="ECO:0008006" key="4">
    <source>
        <dbReference type="Google" id="ProtNLM"/>
    </source>
</evidence>
<evidence type="ECO:0000256" key="1">
    <source>
        <dbReference type="SAM" id="Phobius"/>
    </source>
</evidence>
<dbReference type="Proteomes" id="UP001519887">
    <property type="component" value="Unassembled WGS sequence"/>
</dbReference>
<comment type="caution">
    <text evidence="2">The sequence shown here is derived from an EMBL/GenBank/DDBJ whole genome shotgun (WGS) entry which is preliminary data.</text>
</comment>
<dbReference type="EMBL" id="JAHZIK010000245">
    <property type="protein sequence ID" value="MBW7454754.1"/>
    <property type="molecule type" value="Genomic_DNA"/>
</dbReference>
<feature type="transmembrane region" description="Helical" evidence="1">
    <location>
        <begin position="121"/>
        <end position="145"/>
    </location>
</feature>
<feature type="transmembrane region" description="Helical" evidence="1">
    <location>
        <begin position="226"/>
        <end position="247"/>
    </location>
</feature>
<protein>
    <recommendedName>
        <fullName evidence="4">ABC transporter permease</fullName>
    </recommendedName>
</protein>
<organism evidence="2 3">
    <name type="scientific">Paenibacillus sepulcri</name>
    <dbReference type="NCBI Taxonomy" id="359917"/>
    <lineage>
        <taxon>Bacteria</taxon>
        <taxon>Bacillati</taxon>
        <taxon>Bacillota</taxon>
        <taxon>Bacilli</taxon>
        <taxon>Bacillales</taxon>
        <taxon>Paenibacillaceae</taxon>
        <taxon>Paenibacillus</taxon>
    </lineage>
</organism>
<feature type="transmembrane region" description="Helical" evidence="1">
    <location>
        <begin position="314"/>
        <end position="334"/>
    </location>
</feature>
<keyword evidence="1" id="KW-1133">Transmembrane helix</keyword>
<name>A0ABS7C1H7_9BACL</name>
<keyword evidence="1" id="KW-0472">Membrane</keyword>
<accession>A0ABS7C1H7</accession>
<feature type="transmembrane region" description="Helical" evidence="1">
    <location>
        <begin position="259"/>
        <end position="279"/>
    </location>
</feature>
<sequence>MELVNRYIFAVTQKLPEKQRTDIEKELQGLIEDMLEERVQGREATRTDVEEVLLELGNPSELSERYRGDKRYLISPAIFSTYLSVLKMVIISIAVAMAVVFTIETFMTPSQVLHHLVSNLVSFLIVGCVQGFAWVTIMFVIIEVVNAKKRKLGIKGAHDWKLSELPALPDRRIRIKRAEPIASIIITVLFFVLFTFSIDLLGVWRFEDGGYSTVVSFFDEEVFRGFLPMIWILLALSILKDILMMISRKWTVRLVGFEILLNMLYFVLAVFMFSDMAIWNSDFMQQLAQSGITPVRSEAFERVSEIWARINEGLIYLIGLVIAVHVIFMAVKAFRIKQIS</sequence>
<evidence type="ECO:0000313" key="3">
    <source>
        <dbReference type="Proteomes" id="UP001519887"/>
    </source>
</evidence>
<reference evidence="2 3" key="1">
    <citation type="submission" date="2021-07" db="EMBL/GenBank/DDBJ databases">
        <title>Paenibacillus radiodurans sp. nov., isolated from the southeastern edge of Tengger Desert.</title>
        <authorList>
            <person name="Zhang G."/>
        </authorList>
    </citation>
    <scope>NUCLEOTIDE SEQUENCE [LARGE SCALE GENOMIC DNA]</scope>
    <source>
        <strain evidence="2 3">CCM 7311</strain>
    </source>
</reference>
<feature type="transmembrane region" description="Helical" evidence="1">
    <location>
        <begin position="181"/>
        <end position="206"/>
    </location>
</feature>
<feature type="transmembrane region" description="Helical" evidence="1">
    <location>
        <begin position="72"/>
        <end position="101"/>
    </location>
</feature>
<evidence type="ECO:0000313" key="2">
    <source>
        <dbReference type="EMBL" id="MBW7454754.1"/>
    </source>
</evidence>
<gene>
    <name evidence="2" type="ORF">K0U00_11995</name>
</gene>
<dbReference type="RefSeq" id="WP_210044185.1">
    <property type="nucleotide sequence ID" value="NZ_JBHLVU010000009.1"/>
</dbReference>
<proteinExistence type="predicted"/>
<keyword evidence="1" id="KW-0812">Transmembrane</keyword>